<reference evidence="1" key="1">
    <citation type="submission" date="2014-11" db="EMBL/GenBank/DDBJ databases">
        <authorList>
            <person name="Amaro Gonzalez C."/>
        </authorList>
    </citation>
    <scope>NUCLEOTIDE SEQUENCE</scope>
</reference>
<protein>
    <submittedName>
        <fullName evidence="1">Uncharacterized protein</fullName>
    </submittedName>
</protein>
<accession>A0A0E9TAX4</accession>
<dbReference type="EMBL" id="GBXM01057738">
    <property type="protein sequence ID" value="JAH50839.1"/>
    <property type="molecule type" value="Transcribed_RNA"/>
</dbReference>
<proteinExistence type="predicted"/>
<evidence type="ECO:0000313" key="1">
    <source>
        <dbReference type="EMBL" id="JAH50839.1"/>
    </source>
</evidence>
<dbReference type="AlphaFoldDB" id="A0A0E9TAX4"/>
<organism evidence="1">
    <name type="scientific">Anguilla anguilla</name>
    <name type="common">European freshwater eel</name>
    <name type="synonym">Muraena anguilla</name>
    <dbReference type="NCBI Taxonomy" id="7936"/>
    <lineage>
        <taxon>Eukaryota</taxon>
        <taxon>Metazoa</taxon>
        <taxon>Chordata</taxon>
        <taxon>Craniata</taxon>
        <taxon>Vertebrata</taxon>
        <taxon>Euteleostomi</taxon>
        <taxon>Actinopterygii</taxon>
        <taxon>Neopterygii</taxon>
        <taxon>Teleostei</taxon>
        <taxon>Anguilliformes</taxon>
        <taxon>Anguillidae</taxon>
        <taxon>Anguilla</taxon>
    </lineage>
</organism>
<reference evidence="1" key="2">
    <citation type="journal article" date="2015" name="Fish Shellfish Immunol.">
        <title>Early steps in the European eel (Anguilla anguilla)-Vibrio vulnificus interaction in the gills: Role of the RtxA13 toxin.</title>
        <authorList>
            <person name="Callol A."/>
            <person name="Pajuelo D."/>
            <person name="Ebbesson L."/>
            <person name="Teles M."/>
            <person name="MacKenzie S."/>
            <person name="Amaro C."/>
        </authorList>
    </citation>
    <scope>NUCLEOTIDE SEQUENCE</scope>
</reference>
<name>A0A0E9TAX4_ANGAN</name>
<sequence>MVPKHHDGKTASSKRRRIVWGCFMKAQKSN</sequence>